<dbReference type="Proteomes" id="UP000177587">
    <property type="component" value="Unassembled WGS sequence"/>
</dbReference>
<organism evidence="2 3">
    <name type="scientific">Candidatus Liptonbacteria bacterium RIFOXYD1_FULL_36_11</name>
    <dbReference type="NCBI Taxonomy" id="1798656"/>
    <lineage>
        <taxon>Bacteria</taxon>
        <taxon>Candidatus Liptoniibacteriota</taxon>
    </lineage>
</organism>
<dbReference type="SUPFAM" id="SSF53756">
    <property type="entry name" value="UDP-Glycosyltransferase/glycogen phosphorylase"/>
    <property type="match status" value="1"/>
</dbReference>
<dbReference type="InterPro" id="IPR050194">
    <property type="entry name" value="Glycosyltransferase_grp1"/>
</dbReference>
<dbReference type="AlphaFoldDB" id="A0A1G2CPS9"/>
<evidence type="ECO:0000313" key="2">
    <source>
        <dbReference type="EMBL" id="OGZ03393.1"/>
    </source>
</evidence>
<comment type="caution">
    <text evidence="2">The sequence shown here is derived from an EMBL/GenBank/DDBJ whole genome shotgun (WGS) entry which is preliminary data.</text>
</comment>
<dbReference type="Pfam" id="PF00534">
    <property type="entry name" value="Glycos_transf_1"/>
    <property type="match status" value="1"/>
</dbReference>
<name>A0A1G2CPS9_9BACT</name>
<feature type="domain" description="Glycosyl transferase family 1" evidence="1">
    <location>
        <begin position="301"/>
        <end position="432"/>
    </location>
</feature>
<dbReference type="PANTHER" id="PTHR45947">
    <property type="entry name" value="SULFOQUINOVOSYL TRANSFERASE SQD2"/>
    <property type="match status" value="1"/>
</dbReference>
<gene>
    <name evidence="2" type="ORF">A2604_00475</name>
</gene>
<evidence type="ECO:0000313" key="3">
    <source>
        <dbReference type="Proteomes" id="UP000177587"/>
    </source>
</evidence>
<dbReference type="EMBL" id="MHLG01000023">
    <property type="protein sequence ID" value="OGZ03393.1"/>
    <property type="molecule type" value="Genomic_DNA"/>
</dbReference>
<protein>
    <recommendedName>
        <fullName evidence="1">Glycosyl transferase family 1 domain-containing protein</fullName>
    </recommendedName>
</protein>
<dbReference type="Gene3D" id="3.40.50.2000">
    <property type="entry name" value="Glycogen Phosphorylase B"/>
    <property type="match status" value="3"/>
</dbReference>
<reference evidence="2 3" key="1">
    <citation type="journal article" date="2016" name="Nat. Commun.">
        <title>Thousands of microbial genomes shed light on interconnected biogeochemical processes in an aquifer system.</title>
        <authorList>
            <person name="Anantharaman K."/>
            <person name="Brown C.T."/>
            <person name="Hug L.A."/>
            <person name="Sharon I."/>
            <person name="Castelle C.J."/>
            <person name="Probst A.J."/>
            <person name="Thomas B.C."/>
            <person name="Singh A."/>
            <person name="Wilkins M.J."/>
            <person name="Karaoz U."/>
            <person name="Brodie E.L."/>
            <person name="Williams K.H."/>
            <person name="Hubbard S.S."/>
            <person name="Banfield J.F."/>
        </authorList>
    </citation>
    <scope>NUCLEOTIDE SEQUENCE [LARGE SCALE GENOMIC DNA]</scope>
</reference>
<evidence type="ECO:0000259" key="1">
    <source>
        <dbReference type="Pfam" id="PF00534"/>
    </source>
</evidence>
<dbReference type="STRING" id="1798656.A2604_00475"/>
<dbReference type="GO" id="GO:0016758">
    <property type="term" value="F:hexosyltransferase activity"/>
    <property type="evidence" value="ECO:0007669"/>
    <property type="project" value="TreeGrafter"/>
</dbReference>
<sequence length="456" mass="51327">MTEEEKELDSGIYRNDKKMTGENKKRKVIIFSTAYLPMVGGAEIAVKEITERLGGDFSTQGGFDFLIVTARLKRSLSRFERVGEVDVFRVGMGCFLDKYLLPFLGVLRVVLTVKGDSLEKPVIWAIMASFGGFGALFLKLLKPKWPFLLTLQEGDSEEYILKRVGVFRPVWKMIFWKADYAQVISSYLKNFAIKYGAKCPVEVVPNGASLRNFQLSRNNNQTNNRLQIQNELREKLGIKEDERVVLTVSRLVEKNGVDVLIEAINELKVNPSEIQDKFHGVNPSEIEKKFHGVNPSKIKRKFHGVKSKVKLLIVGDGQEREVLELKVKSLGLEEEVVFVGEVKPEEVVRYYEIADVFVRPSRSEGFGNVFIEAMAAGVPVVATDVGGIKDFLRNGENGLVCEVNNPEDVAKKIKKILDDKKLAQKLREGGEETARDYDWDIIAGKMKGILNGMTND</sequence>
<dbReference type="CDD" id="cd03801">
    <property type="entry name" value="GT4_PimA-like"/>
    <property type="match status" value="1"/>
</dbReference>
<proteinExistence type="predicted"/>
<accession>A0A1G2CPS9</accession>
<dbReference type="InterPro" id="IPR001296">
    <property type="entry name" value="Glyco_trans_1"/>
</dbReference>
<dbReference type="PANTHER" id="PTHR45947:SF3">
    <property type="entry name" value="SULFOQUINOVOSYL TRANSFERASE SQD2"/>
    <property type="match status" value="1"/>
</dbReference>